<dbReference type="GO" id="GO:0022857">
    <property type="term" value="F:transmembrane transporter activity"/>
    <property type="evidence" value="ECO:0007669"/>
    <property type="project" value="InterPro"/>
</dbReference>
<evidence type="ECO:0000313" key="10">
    <source>
        <dbReference type="EMBL" id="ODP28458.1"/>
    </source>
</evidence>
<evidence type="ECO:0000256" key="7">
    <source>
        <dbReference type="ARBA" id="ARBA00023136"/>
    </source>
</evidence>
<dbReference type="PANTHER" id="PTHR42718">
    <property type="entry name" value="MAJOR FACILITATOR SUPERFAMILY MULTIDRUG TRANSPORTER MFSC"/>
    <property type="match status" value="1"/>
</dbReference>
<dbReference type="GO" id="GO:0005886">
    <property type="term" value="C:plasma membrane"/>
    <property type="evidence" value="ECO:0007669"/>
    <property type="project" value="UniProtKB-SubCell"/>
</dbReference>
<evidence type="ECO:0000256" key="2">
    <source>
        <dbReference type="ARBA" id="ARBA00008537"/>
    </source>
</evidence>
<evidence type="ECO:0000256" key="8">
    <source>
        <dbReference type="SAM" id="Phobius"/>
    </source>
</evidence>
<dbReference type="NCBIfam" id="TIGR00711">
    <property type="entry name" value="efflux_EmrB"/>
    <property type="match status" value="1"/>
</dbReference>
<dbReference type="PROSITE" id="PS50850">
    <property type="entry name" value="MFS"/>
    <property type="match status" value="1"/>
</dbReference>
<organism evidence="10 11">
    <name type="scientific">Paenibacillus nuruki</name>
    <dbReference type="NCBI Taxonomy" id="1886670"/>
    <lineage>
        <taxon>Bacteria</taxon>
        <taxon>Bacillati</taxon>
        <taxon>Bacillota</taxon>
        <taxon>Bacilli</taxon>
        <taxon>Bacillales</taxon>
        <taxon>Paenibacillaceae</taxon>
        <taxon>Paenibacillus</taxon>
    </lineage>
</organism>
<sequence>MIKHRYKLAISAEWMILCSILLGTFTVILNNSSLNPAVPELMNVFQSSASSTSWIITIFLLGMGMTMPLTGYLGDRFGKKRIYLLGLFLFIIGSILGSFSWNLLSVICFRGLQGIAGGLMIPLSLAIMFDAFPKNERGRVTGIWGIAIMVAPAIGPTVGGMMIEWGSWQSLFWMNVPTGLLGLLIGLKYLPHTTPDRKRTFDMSGFVTVTLGVGVILWTLGQMKHLADIWLGSNLVMLGVGVVLLIIFVRLELTKEQPLLHLRIFNIPTYTLSVVVVSVQAIAMFATIFMVPLLVQNVYGYSAMMTGLVFLPSAIFTGIFVRIAGKHLDRKGPKMIVLIGLSMTCITTAMLGMLQVNSPIWIIFVLMMLRGVGLGLSNMPVTTAGLNAIPDQLVSQGSAMNNVIRRITSSLGIVIISVYYEVRRTQLIADGHSDAFSTLHTINQGFWVLSIIILFTIPAAFFMHQTVTSSEPIHHTKRSA</sequence>
<evidence type="ECO:0000256" key="3">
    <source>
        <dbReference type="ARBA" id="ARBA00022448"/>
    </source>
</evidence>
<dbReference type="Proteomes" id="UP000094578">
    <property type="component" value="Unassembled WGS sequence"/>
</dbReference>
<dbReference type="PANTHER" id="PTHR42718:SF9">
    <property type="entry name" value="MAJOR FACILITATOR SUPERFAMILY MULTIDRUG TRANSPORTER MFSC"/>
    <property type="match status" value="1"/>
</dbReference>
<feature type="transmembrane region" description="Helical" evidence="8">
    <location>
        <begin position="301"/>
        <end position="323"/>
    </location>
</feature>
<dbReference type="Pfam" id="PF07690">
    <property type="entry name" value="MFS_1"/>
    <property type="match status" value="1"/>
</dbReference>
<feature type="domain" description="Major facilitator superfamily (MFS) profile" evidence="9">
    <location>
        <begin position="16"/>
        <end position="468"/>
    </location>
</feature>
<accession>A0A1E3L3W3</accession>
<dbReference type="InterPro" id="IPR036259">
    <property type="entry name" value="MFS_trans_sf"/>
</dbReference>
<name>A0A1E3L3W3_9BACL</name>
<evidence type="ECO:0000256" key="1">
    <source>
        <dbReference type="ARBA" id="ARBA00004651"/>
    </source>
</evidence>
<feature type="transmembrane region" description="Helical" evidence="8">
    <location>
        <begin position="335"/>
        <end position="354"/>
    </location>
</feature>
<dbReference type="SUPFAM" id="SSF103473">
    <property type="entry name" value="MFS general substrate transporter"/>
    <property type="match status" value="1"/>
</dbReference>
<comment type="similarity">
    <text evidence="2">Belongs to the major facilitator superfamily. EmrB family.</text>
</comment>
<keyword evidence="7 8" id="KW-0472">Membrane</keyword>
<evidence type="ECO:0000256" key="5">
    <source>
        <dbReference type="ARBA" id="ARBA00022692"/>
    </source>
</evidence>
<keyword evidence="5 8" id="KW-0812">Transmembrane</keyword>
<dbReference type="RefSeq" id="WP_083243471.1">
    <property type="nucleotide sequence ID" value="NZ_MDER01000038.1"/>
</dbReference>
<dbReference type="InterPro" id="IPR020846">
    <property type="entry name" value="MFS_dom"/>
</dbReference>
<feature type="transmembrane region" description="Helical" evidence="8">
    <location>
        <begin position="229"/>
        <end position="249"/>
    </location>
</feature>
<feature type="transmembrane region" description="Helical" evidence="8">
    <location>
        <begin position="270"/>
        <end position="295"/>
    </location>
</feature>
<keyword evidence="4" id="KW-1003">Cell membrane</keyword>
<dbReference type="InterPro" id="IPR011701">
    <property type="entry name" value="MFS"/>
</dbReference>
<feature type="transmembrane region" description="Helical" evidence="8">
    <location>
        <begin position="360"/>
        <end position="382"/>
    </location>
</feature>
<feature type="transmembrane region" description="Helical" evidence="8">
    <location>
        <begin position="171"/>
        <end position="191"/>
    </location>
</feature>
<feature type="transmembrane region" description="Helical" evidence="8">
    <location>
        <begin position="113"/>
        <end position="132"/>
    </location>
</feature>
<feature type="transmembrane region" description="Helical" evidence="8">
    <location>
        <begin position="12"/>
        <end position="31"/>
    </location>
</feature>
<dbReference type="InterPro" id="IPR004638">
    <property type="entry name" value="EmrB-like"/>
</dbReference>
<dbReference type="STRING" id="1886670.PTI45_02208"/>
<evidence type="ECO:0000259" key="9">
    <source>
        <dbReference type="PROSITE" id="PS50850"/>
    </source>
</evidence>
<dbReference type="EMBL" id="MDER01000038">
    <property type="protein sequence ID" value="ODP28458.1"/>
    <property type="molecule type" value="Genomic_DNA"/>
</dbReference>
<feature type="transmembrane region" description="Helical" evidence="8">
    <location>
        <begin position="442"/>
        <end position="463"/>
    </location>
</feature>
<dbReference type="CDD" id="cd17503">
    <property type="entry name" value="MFS_LmrB_MDR_like"/>
    <property type="match status" value="1"/>
</dbReference>
<feature type="transmembrane region" description="Helical" evidence="8">
    <location>
        <begin position="203"/>
        <end position="223"/>
    </location>
</feature>
<gene>
    <name evidence="10" type="ORF">PTI45_02208</name>
</gene>
<reference evidence="10 11" key="1">
    <citation type="submission" date="2016-08" db="EMBL/GenBank/DDBJ databases">
        <title>Genome sequencing of Paenibacillus sp. TI45-13ar, isolated from Korean traditional nuruk.</title>
        <authorList>
            <person name="Kim S.-J."/>
        </authorList>
    </citation>
    <scope>NUCLEOTIDE SEQUENCE [LARGE SCALE GENOMIC DNA]</scope>
    <source>
        <strain evidence="10 11">TI45-13ar</strain>
    </source>
</reference>
<dbReference type="AlphaFoldDB" id="A0A1E3L3W3"/>
<evidence type="ECO:0000313" key="11">
    <source>
        <dbReference type="Proteomes" id="UP000094578"/>
    </source>
</evidence>
<keyword evidence="6 8" id="KW-1133">Transmembrane helix</keyword>
<feature type="transmembrane region" description="Helical" evidence="8">
    <location>
        <begin position="51"/>
        <end position="70"/>
    </location>
</feature>
<proteinExistence type="inferred from homology"/>
<feature type="transmembrane region" description="Helical" evidence="8">
    <location>
        <begin position="144"/>
        <end position="165"/>
    </location>
</feature>
<feature type="transmembrane region" description="Helical" evidence="8">
    <location>
        <begin position="82"/>
        <end position="101"/>
    </location>
</feature>
<dbReference type="Gene3D" id="1.20.1720.10">
    <property type="entry name" value="Multidrug resistance protein D"/>
    <property type="match status" value="1"/>
</dbReference>
<dbReference type="Gene3D" id="1.20.1250.20">
    <property type="entry name" value="MFS general substrate transporter like domains"/>
    <property type="match status" value="1"/>
</dbReference>
<evidence type="ECO:0000256" key="4">
    <source>
        <dbReference type="ARBA" id="ARBA00022475"/>
    </source>
</evidence>
<comment type="caution">
    <text evidence="10">The sequence shown here is derived from an EMBL/GenBank/DDBJ whole genome shotgun (WGS) entry which is preliminary data.</text>
</comment>
<dbReference type="PATRIC" id="fig|1886670.3.peg.2248"/>
<dbReference type="PRINTS" id="PR01036">
    <property type="entry name" value="TCRTETB"/>
</dbReference>
<keyword evidence="3" id="KW-0813">Transport</keyword>
<comment type="subcellular location">
    <subcellularLocation>
        <location evidence="1">Cell membrane</location>
        <topology evidence="1">Multi-pass membrane protein</topology>
    </subcellularLocation>
</comment>
<protein>
    <submittedName>
        <fullName evidence="10">Putative MFS-type transporter</fullName>
    </submittedName>
</protein>
<evidence type="ECO:0000256" key="6">
    <source>
        <dbReference type="ARBA" id="ARBA00022989"/>
    </source>
</evidence>
<keyword evidence="11" id="KW-1185">Reference proteome</keyword>